<keyword evidence="1" id="KW-1133">Transmembrane helix</keyword>
<feature type="transmembrane region" description="Helical" evidence="1">
    <location>
        <begin position="24"/>
        <end position="43"/>
    </location>
</feature>
<sequence length="236" mass="26914">MPNKLKPNKKWIKTFLHGFIPSKYAFLTFLIFYFAGFIFAYVAPHLAQSNFNGGFLLGELDAKIQVPQTITLVYLENQFIHYLGAVSWGLFVNNMRTSFLCIFSGIAIVPVVLISLFSSLGAVTYLLILKVGIFKAFLIIFGSFHLYFEVLAAMLVIDAFLKFYGSFLISIREGSTRRFKNEVIYGVLPILLSIIVLLAVAAVLEVFWSTWWVYILTHSHVSWQNFYLGLYSCIVR</sequence>
<keyword evidence="3" id="KW-1185">Reference proteome</keyword>
<dbReference type="GeneID" id="10669950"/>
<keyword evidence="1" id="KW-0812">Transmembrane</keyword>
<evidence type="ECO:0008006" key="4">
    <source>
        <dbReference type="Google" id="ProtNLM"/>
    </source>
</evidence>
<dbReference type="HOGENOM" id="CLU_1292049_0_0_2"/>
<dbReference type="Pfam" id="PF01944">
    <property type="entry name" value="SpoIIM"/>
    <property type="match status" value="1"/>
</dbReference>
<feature type="transmembrane region" description="Helical" evidence="1">
    <location>
        <begin position="150"/>
        <end position="171"/>
    </location>
</feature>
<protein>
    <recommendedName>
        <fullName evidence="4">Stage II sporulation protein M</fullName>
    </recommendedName>
</protein>
<evidence type="ECO:0000313" key="3">
    <source>
        <dbReference type="Proteomes" id="UP000009231"/>
    </source>
</evidence>
<dbReference type="AlphaFoldDB" id="F6D6W7"/>
<dbReference type="OrthoDB" id="81493at2157"/>
<gene>
    <name evidence="2" type="ordered locus">MSWAN_2420</name>
</gene>
<dbReference type="KEGG" id="mew:MSWAN_2420"/>
<keyword evidence="1" id="KW-0472">Membrane</keyword>
<organism evidence="2 3">
    <name type="scientific">Methanobacterium paludis (strain DSM 25820 / JCM 18151 / SWAN1)</name>
    <dbReference type="NCBI Taxonomy" id="868131"/>
    <lineage>
        <taxon>Archaea</taxon>
        <taxon>Methanobacteriati</taxon>
        <taxon>Methanobacteriota</taxon>
        <taxon>Methanomada group</taxon>
        <taxon>Methanobacteria</taxon>
        <taxon>Methanobacteriales</taxon>
        <taxon>Methanobacteriaceae</taxon>
        <taxon>Methanobacterium</taxon>
    </lineage>
</organism>
<dbReference type="InterPro" id="IPR002798">
    <property type="entry name" value="SpoIIM-like"/>
</dbReference>
<evidence type="ECO:0000313" key="2">
    <source>
        <dbReference type="EMBL" id="AEG19422.1"/>
    </source>
</evidence>
<dbReference type="eggNOG" id="arCOG01994">
    <property type="taxonomic scope" value="Archaea"/>
</dbReference>
<evidence type="ECO:0000256" key="1">
    <source>
        <dbReference type="SAM" id="Phobius"/>
    </source>
</evidence>
<proteinExistence type="predicted"/>
<dbReference type="Proteomes" id="UP000009231">
    <property type="component" value="Chromosome"/>
</dbReference>
<feature type="transmembrane region" description="Helical" evidence="1">
    <location>
        <begin position="183"/>
        <end position="204"/>
    </location>
</feature>
<dbReference type="RefSeq" id="WP_013826921.1">
    <property type="nucleotide sequence ID" value="NC_015574.1"/>
</dbReference>
<accession>F6D6W7</accession>
<dbReference type="EMBL" id="CP002772">
    <property type="protein sequence ID" value="AEG19422.1"/>
    <property type="molecule type" value="Genomic_DNA"/>
</dbReference>
<feature type="transmembrane region" description="Helical" evidence="1">
    <location>
        <begin position="97"/>
        <end position="117"/>
    </location>
</feature>
<reference evidence="2 3" key="1">
    <citation type="journal article" date="2014" name="Int. J. Syst. Evol. Microbiol.">
        <title>Methanobacterium paludis sp. nov. and a novel strain of Methanobacterium lacus isolated from northern peatlands.</title>
        <authorList>
            <person name="Cadillo-Quiroz H."/>
            <person name="Brauer S.L."/>
            <person name="Goodson N."/>
            <person name="Yavitt J.B."/>
            <person name="Zinder S.H."/>
        </authorList>
    </citation>
    <scope>NUCLEOTIDE SEQUENCE [LARGE SCALE GENOMIC DNA]</scope>
    <source>
        <strain evidence="3">DSM 25820 / JCM 18151 / SWAN1</strain>
    </source>
</reference>
<name>F6D6W7_METPW</name>